<dbReference type="SUPFAM" id="SSF51395">
    <property type="entry name" value="FMN-linked oxidoreductases"/>
    <property type="match status" value="1"/>
</dbReference>
<gene>
    <name evidence="14" type="ORF">J2Z76_002328</name>
</gene>
<dbReference type="InterPro" id="IPR018517">
    <property type="entry name" value="tRNA_hU_synthase_CS"/>
</dbReference>
<dbReference type="InterPro" id="IPR004652">
    <property type="entry name" value="DusB-like"/>
</dbReference>
<dbReference type="EC" id="1.3.1.-" evidence="12"/>
<protein>
    <recommendedName>
        <fullName evidence="12">tRNA-dihydrouridine synthase</fullName>
        <ecNumber evidence="12">1.3.1.-</ecNumber>
    </recommendedName>
</protein>
<dbReference type="PIRSF" id="PIRSF006621">
    <property type="entry name" value="Dus"/>
    <property type="match status" value="1"/>
</dbReference>
<dbReference type="PANTHER" id="PTHR45846">
    <property type="entry name" value="TRNA-DIHYDROURIDINE(47) SYNTHASE [NAD(P)(+)]-LIKE"/>
    <property type="match status" value="1"/>
</dbReference>
<dbReference type="Pfam" id="PF01207">
    <property type="entry name" value="Dus"/>
    <property type="match status" value="1"/>
</dbReference>
<keyword evidence="5 12" id="KW-0288">FMN</keyword>
<evidence type="ECO:0000256" key="8">
    <source>
        <dbReference type="ARBA" id="ARBA00022884"/>
    </source>
</evidence>
<keyword evidence="3" id="KW-0820">tRNA-binding</keyword>
<evidence type="ECO:0000256" key="5">
    <source>
        <dbReference type="ARBA" id="ARBA00022643"/>
    </source>
</evidence>
<dbReference type="PANTHER" id="PTHR45846:SF1">
    <property type="entry name" value="TRNA-DIHYDROURIDINE(47) SYNTHASE [NAD(P)(+)]-LIKE"/>
    <property type="match status" value="1"/>
</dbReference>
<evidence type="ECO:0000313" key="15">
    <source>
        <dbReference type="Proteomes" id="UP001519342"/>
    </source>
</evidence>
<reference evidence="14 15" key="1">
    <citation type="submission" date="2021-03" db="EMBL/GenBank/DDBJ databases">
        <title>Genomic Encyclopedia of Type Strains, Phase IV (KMG-IV): sequencing the most valuable type-strain genomes for metagenomic binning, comparative biology and taxonomic classification.</title>
        <authorList>
            <person name="Goeker M."/>
        </authorList>
    </citation>
    <scope>NUCLEOTIDE SEQUENCE [LARGE SCALE GENOMIC DNA]</scope>
    <source>
        <strain evidence="14 15">DSM 24004</strain>
    </source>
</reference>
<dbReference type="InterPro" id="IPR035587">
    <property type="entry name" value="DUS-like_FMN-bd"/>
</dbReference>
<comment type="cofactor">
    <cofactor evidence="1 12">
        <name>FMN</name>
        <dbReference type="ChEBI" id="CHEBI:58210"/>
    </cofactor>
</comment>
<accession>A0ABS4GFJ7</accession>
<evidence type="ECO:0000256" key="9">
    <source>
        <dbReference type="ARBA" id="ARBA00023002"/>
    </source>
</evidence>
<comment type="caution">
    <text evidence="14">The sequence shown here is derived from an EMBL/GenBank/DDBJ whole genome shotgun (WGS) entry which is preliminary data.</text>
</comment>
<proteinExistence type="inferred from homology"/>
<dbReference type="GO" id="GO:0016491">
    <property type="term" value="F:oxidoreductase activity"/>
    <property type="evidence" value="ECO:0007669"/>
    <property type="project" value="UniProtKB-KW"/>
</dbReference>
<evidence type="ECO:0000256" key="11">
    <source>
        <dbReference type="ARBA" id="ARBA00048802"/>
    </source>
</evidence>
<dbReference type="EMBL" id="JAGGKS010000006">
    <property type="protein sequence ID" value="MBP1926463.1"/>
    <property type="molecule type" value="Genomic_DNA"/>
</dbReference>
<evidence type="ECO:0000256" key="1">
    <source>
        <dbReference type="ARBA" id="ARBA00001917"/>
    </source>
</evidence>
<dbReference type="PROSITE" id="PS01136">
    <property type="entry name" value="UPF0034"/>
    <property type="match status" value="1"/>
</dbReference>
<evidence type="ECO:0000256" key="6">
    <source>
        <dbReference type="ARBA" id="ARBA00022694"/>
    </source>
</evidence>
<comment type="catalytic activity">
    <reaction evidence="10">
        <text>a 5,6-dihydrouridine in tRNA + NADP(+) = a uridine in tRNA + NADPH + H(+)</text>
        <dbReference type="Rhea" id="RHEA:23624"/>
        <dbReference type="Rhea" id="RHEA-COMP:13339"/>
        <dbReference type="Rhea" id="RHEA-COMP:13887"/>
        <dbReference type="ChEBI" id="CHEBI:15378"/>
        <dbReference type="ChEBI" id="CHEBI:57783"/>
        <dbReference type="ChEBI" id="CHEBI:58349"/>
        <dbReference type="ChEBI" id="CHEBI:65315"/>
        <dbReference type="ChEBI" id="CHEBI:74443"/>
    </reaction>
</comment>
<dbReference type="InterPro" id="IPR001269">
    <property type="entry name" value="DUS_fam"/>
</dbReference>
<evidence type="ECO:0000256" key="2">
    <source>
        <dbReference type="ARBA" id="ARBA00002790"/>
    </source>
</evidence>
<organism evidence="14 15">
    <name type="scientific">Sedimentibacter acidaminivorans</name>
    <dbReference type="NCBI Taxonomy" id="913099"/>
    <lineage>
        <taxon>Bacteria</taxon>
        <taxon>Bacillati</taxon>
        <taxon>Bacillota</taxon>
        <taxon>Tissierellia</taxon>
        <taxon>Sedimentibacter</taxon>
    </lineage>
</organism>
<comment type="similarity">
    <text evidence="12">Belongs to the dus family.</text>
</comment>
<feature type="domain" description="DUS-like FMN-binding" evidence="13">
    <location>
        <begin position="18"/>
        <end position="320"/>
    </location>
</feature>
<evidence type="ECO:0000256" key="3">
    <source>
        <dbReference type="ARBA" id="ARBA00022555"/>
    </source>
</evidence>
<evidence type="ECO:0000256" key="12">
    <source>
        <dbReference type="PIRNR" id="PIRNR006621"/>
    </source>
</evidence>
<keyword evidence="9 12" id="KW-0560">Oxidoreductase</keyword>
<evidence type="ECO:0000313" key="14">
    <source>
        <dbReference type="EMBL" id="MBP1926463.1"/>
    </source>
</evidence>
<keyword evidence="8" id="KW-0694">RNA-binding</keyword>
<keyword evidence="6 12" id="KW-0819">tRNA processing</keyword>
<dbReference type="InterPro" id="IPR013785">
    <property type="entry name" value="Aldolase_TIM"/>
</dbReference>
<dbReference type="InterPro" id="IPR024036">
    <property type="entry name" value="tRNA-dHydroUridine_Synthase_C"/>
</dbReference>
<keyword evidence="15" id="KW-1185">Reference proteome</keyword>
<dbReference type="CDD" id="cd02801">
    <property type="entry name" value="DUS_like_FMN"/>
    <property type="match status" value="1"/>
</dbReference>
<evidence type="ECO:0000256" key="10">
    <source>
        <dbReference type="ARBA" id="ARBA00048205"/>
    </source>
</evidence>
<dbReference type="RefSeq" id="WP_209512192.1">
    <property type="nucleotide sequence ID" value="NZ_JAGGKS010000006.1"/>
</dbReference>
<dbReference type="Gene3D" id="3.20.20.70">
    <property type="entry name" value="Aldolase class I"/>
    <property type="match status" value="1"/>
</dbReference>
<sequence length="328" mass="37104">MREKLKIGNIELKNNVVLAPMAGITDITFRTICKSFGIGLVYTEMISAKGLYYKDVKTEQLMKINENNRPISLQIFGSDAEIMAYVVENYINKREDIDIIDINMGCPAPKIVKSGDGCALMKNPQLAGNIVKKIKKVSNKPISVKFRSGWDGNNINAVEFAKVLESNGADLLAVHGRTREQFYSGKADYSVIRQVKESVNIPVVGNGDIFIPQDAVDMIKQTNCNGVMIGRGILGNPWLIMNTIKLLNNERNIYEVTPKDKIEMLVRHVKMLKEELNEKIAVLEMRKHAGWYIKGMKNSSEIRNKINKITRADELFEVLKMYLENYNV</sequence>
<evidence type="ECO:0000256" key="7">
    <source>
        <dbReference type="ARBA" id="ARBA00022857"/>
    </source>
</evidence>
<name>A0ABS4GFJ7_9FIRM</name>
<dbReference type="Gene3D" id="1.10.1200.80">
    <property type="entry name" value="Putative flavin oxidoreducatase, domain 2"/>
    <property type="match status" value="1"/>
</dbReference>
<comment type="catalytic activity">
    <reaction evidence="11">
        <text>a 5,6-dihydrouridine in tRNA + NAD(+) = a uridine in tRNA + NADH + H(+)</text>
        <dbReference type="Rhea" id="RHEA:54452"/>
        <dbReference type="Rhea" id="RHEA-COMP:13339"/>
        <dbReference type="Rhea" id="RHEA-COMP:13887"/>
        <dbReference type="ChEBI" id="CHEBI:15378"/>
        <dbReference type="ChEBI" id="CHEBI:57540"/>
        <dbReference type="ChEBI" id="CHEBI:57945"/>
        <dbReference type="ChEBI" id="CHEBI:65315"/>
        <dbReference type="ChEBI" id="CHEBI:74443"/>
    </reaction>
</comment>
<keyword evidence="4 12" id="KW-0285">Flavoprotein</keyword>
<comment type="function">
    <text evidence="2 12">Catalyzes the synthesis of 5,6-dihydrouridine (D), a modified base found in the D-loop of most tRNAs, via the reduction of the C5-C6 double bond in target uridines.</text>
</comment>
<dbReference type="Proteomes" id="UP001519342">
    <property type="component" value="Unassembled WGS sequence"/>
</dbReference>
<keyword evidence="7" id="KW-0521">NADP</keyword>
<dbReference type="NCBIfam" id="TIGR00737">
    <property type="entry name" value="nifR3_yhdG"/>
    <property type="match status" value="1"/>
</dbReference>
<evidence type="ECO:0000256" key="4">
    <source>
        <dbReference type="ARBA" id="ARBA00022630"/>
    </source>
</evidence>
<evidence type="ECO:0000259" key="13">
    <source>
        <dbReference type="Pfam" id="PF01207"/>
    </source>
</evidence>